<feature type="domain" description="SHSP" evidence="4">
    <location>
        <begin position="23"/>
        <end position="138"/>
    </location>
</feature>
<organism evidence="5 6">
    <name type="scientific">Rhamnella rubrinervis</name>
    <dbReference type="NCBI Taxonomy" id="2594499"/>
    <lineage>
        <taxon>Eukaryota</taxon>
        <taxon>Viridiplantae</taxon>
        <taxon>Streptophyta</taxon>
        <taxon>Embryophyta</taxon>
        <taxon>Tracheophyta</taxon>
        <taxon>Spermatophyta</taxon>
        <taxon>Magnoliopsida</taxon>
        <taxon>eudicotyledons</taxon>
        <taxon>Gunneridae</taxon>
        <taxon>Pentapetalae</taxon>
        <taxon>rosids</taxon>
        <taxon>fabids</taxon>
        <taxon>Rosales</taxon>
        <taxon>Rhamnaceae</taxon>
        <taxon>rhamnoid group</taxon>
        <taxon>Rhamneae</taxon>
        <taxon>Rhamnella</taxon>
    </lineage>
</organism>
<evidence type="ECO:0000313" key="6">
    <source>
        <dbReference type="Proteomes" id="UP000796880"/>
    </source>
</evidence>
<dbReference type="PANTHER" id="PTHR11527">
    <property type="entry name" value="HEAT-SHOCK PROTEIN 20 FAMILY MEMBER"/>
    <property type="match status" value="1"/>
</dbReference>
<evidence type="ECO:0000256" key="3">
    <source>
        <dbReference type="RuleBase" id="RU003616"/>
    </source>
</evidence>
<proteinExistence type="inferred from homology"/>
<name>A0A8K0H8H2_9ROSA</name>
<evidence type="ECO:0000313" key="5">
    <source>
        <dbReference type="EMBL" id="KAF3447345.1"/>
    </source>
</evidence>
<dbReference type="PROSITE" id="PS01031">
    <property type="entry name" value="SHSP"/>
    <property type="match status" value="1"/>
</dbReference>
<dbReference type="InterPro" id="IPR008978">
    <property type="entry name" value="HSP20-like_chaperone"/>
</dbReference>
<evidence type="ECO:0000259" key="4">
    <source>
        <dbReference type="PROSITE" id="PS01031"/>
    </source>
</evidence>
<gene>
    <name evidence="5" type="ORF">FNV43_RR12531</name>
</gene>
<sequence length="162" mass="18530">MFDPFMSLYHGGSSPGQGHHRDETTAIASVNIDWRETDTPHVFRADLPGVKKEYLEVQVEDGDILEISGERSKEQDEKTDRWLWVERQHGSFVRFFWLLENAELDGIRCGLENGILNITVTKKEMAPKNVRNIDVAEGMEDAPKDVIVRIKIWMRACSVALC</sequence>
<dbReference type="InterPro" id="IPR031107">
    <property type="entry name" value="Small_HSP"/>
</dbReference>
<keyword evidence="6" id="KW-1185">Reference proteome</keyword>
<dbReference type="AlphaFoldDB" id="A0A8K0H8H2"/>
<keyword evidence="1" id="KW-0346">Stress response</keyword>
<accession>A0A8K0H8H2</accession>
<evidence type="ECO:0000256" key="1">
    <source>
        <dbReference type="ARBA" id="ARBA00023016"/>
    </source>
</evidence>
<protein>
    <recommendedName>
        <fullName evidence="4">SHSP domain-containing protein</fullName>
    </recommendedName>
</protein>
<dbReference type="Proteomes" id="UP000796880">
    <property type="component" value="Unassembled WGS sequence"/>
</dbReference>
<dbReference type="EMBL" id="VOIH02000005">
    <property type="protein sequence ID" value="KAF3447345.1"/>
    <property type="molecule type" value="Genomic_DNA"/>
</dbReference>
<dbReference type="OrthoDB" id="1245404at2759"/>
<dbReference type="InterPro" id="IPR002068">
    <property type="entry name" value="A-crystallin/Hsp20_dom"/>
</dbReference>
<reference evidence="5" key="1">
    <citation type="submission" date="2020-03" db="EMBL/GenBank/DDBJ databases">
        <title>A high-quality chromosome-level genome assembly of a woody plant with both climbing and erect habits, Rhamnella rubrinervis.</title>
        <authorList>
            <person name="Lu Z."/>
            <person name="Yang Y."/>
            <person name="Zhu X."/>
            <person name="Sun Y."/>
        </authorList>
    </citation>
    <scope>NUCLEOTIDE SEQUENCE</scope>
    <source>
        <strain evidence="5">BYM</strain>
        <tissue evidence="5">Leaf</tissue>
    </source>
</reference>
<dbReference type="Pfam" id="PF00011">
    <property type="entry name" value="HSP20"/>
    <property type="match status" value="1"/>
</dbReference>
<comment type="caution">
    <text evidence="5">The sequence shown here is derived from an EMBL/GenBank/DDBJ whole genome shotgun (WGS) entry which is preliminary data.</text>
</comment>
<dbReference type="Gene3D" id="2.60.40.790">
    <property type="match status" value="1"/>
</dbReference>
<comment type="similarity">
    <text evidence="2 3">Belongs to the small heat shock protein (HSP20) family.</text>
</comment>
<evidence type="ECO:0000256" key="2">
    <source>
        <dbReference type="PROSITE-ProRule" id="PRU00285"/>
    </source>
</evidence>
<dbReference type="SUPFAM" id="SSF49764">
    <property type="entry name" value="HSP20-like chaperones"/>
    <property type="match status" value="1"/>
</dbReference>